<name>A0A8D8RCY8_9HEMI</name>
<feature type="chain" id="PRO_5034007464" evidence="1">
    <location>
        <begin position="21"/>
        <end position="251"/>
    </location>
</feature>
<protein>
    <submittedName>
        <fullName evidence="2">Uncharacterized protein</fullName>
    </submittedName>
</protein>
<dbReference type="AlphaFoldDB" id="A0A8D8RCY8"/>
<evidence type="ECO:0000256" key="1">
    <source>
        <dbReference type="SAM" id="SignalP"/>
    </source>
</evidence>
<dbReference type="Gene3D" id="3.90.280.10">
    <property type="entry name" value="PEBP-like"/>
    <property type="match status" value="1"/>
</dbReference>
<organism evidence="2">
    <name type="scientific">Cacopsylla melanoneura</name>
    <dbReference type="NCBI Taxonomy" id="428564"/>
    <lineage>
        <taxon>Eukaryota</taxon>
        <taxon>Metazoa</taxon>
        <taxon>Ecdysozoa</taxon>
        <taxon>Arthropoda</taxon>
        <taxon>Hexapoda</taxon>
        <taxon>Insecta</taxon>
        <taxon>Pterygota</taxon>
        <taxon>Neoptera</taxon>
        <taxon>Paraneoptera</taxon>
        <taxon>Hemiptera</taxon>
        <taxon>Sternorrhyncha</taxon>
        <taxon>Psylloidea</taxon>
        <taxon>Psyllidae</taxon>
        <taxon>Psyllinae</taxon>
        <taxon>Cacopsylla</taxon>
    </lineage>
</organism>
<accession>A0A8D8RCY8</accession>
<sequence length="251" mass="28588">MRSNCGILFFVLTFCYKSQSICLVPSKDILDACKVGQLSIVIQTNLIIRNQALCNREISQDFLNQMWNIKIENYFSFDFTKNTTFTLVMIDVTHNKLLWMLSNISSTNGDIGTSSGSISISNYHVVTVKSYTPPSFFRESLQASHLIQIFIFQEDTQLNSPPRTTSNPFYIRDWLMQSQSPSSKHLMCGPVAGLQFKINQSPLSKDYKSMGTYVYDTPSSSPRGNFQVELFIILYIILSCYSWNCFGESVI</sequence>
<dbReference type="InterPro" id="IPR036610">
    <property type="entry name" value="PEBP-like_sf"/>
</dbReference>
<feature type="signal peptide" evidence="1">
    <location>
        <begin position="1"/>
        <end position="20"/>
    </location>
</feature>
<reference evidence="2" key="1">
    <citation type="submission" date="2021-05" db="EMBL/GenBank/DDBJ databases">
        <authorList>
            <person name="Alioto T."/>
            <person name="Alioto T."/>
            <person name="Gomez Garrido J."/>
        </authorList>
    </citation>
    <scope>NUCLEOTIDE SEQUENCE</scope>
</reference>
<evidence type="ECO:0000313" key="2">
    <source>
        <dbReference type="EMBL" id="CAG6648760.1"/>
    </source>
</evidence>
<proteinExistence type="predicted"/>
<keyword evidence="1" id="KW-0732">Signal</keyword>
<dbReference type="EMBL" id="HBUF01153956">
    <property type="protein sequence ID" value="CAG6648760.1"/>
    <property type="molecule type" value="Transcribed_RNA"/>
</dbReference>